<comment type="caution">
    <text evidence="3">The sequence shown here is derived from an EMBL/GenBank/DDBJ whole genome shotgun (WGS) entry which is preliminary data.</text>
</comment>
<evidence type="ECO:0000256" key="1">
    <source>
        <dbReference type="SAM" id="MobiDB-lite"/>
    </source>
</evidence>
<dbReference type="EMBL" id="AYKW01000068">
    <property type="protein sequence ID" value="PIL23242.1"/>
    <property type="molecule type" value="Genomic_DNA"/>
</dbReference>
<dbReference type="AlphaFoldDB" id="A0A2G8RP05"/>
<feature type="chain" id="PRO_5013836155" evidence="2">
    <location>
        <begin position="25"/>
        <end position="269"/>
    </location>
</feature>
<keyword evidence="2" id="KW-0732">Signal</keyword>
<protein>
    <submittedName>
        <fullName evidence="3">Uncharacterized protein</fullName>
    </submittedName>
</protein>
<dbReference type="STRING" id="1077348.A0A2G8RP05"/>
<keyword evidence="4" id="KW-1185">Reference proteome</keyword>
<feature type="signal peptide" evidence="2">
    <location>
        <begin position="1"/>
        <end position="24"/>
    </location>
</feature>
<gene>
    <name evidence="3" type="ORF">GSI_14552</name>
</gene>
<proteinExistence type="predicted"/>
<evidence type="ECO:0000313" key="3">
    <source>
        <dbReference type="EMBL" id="PIL23242.1"/>
    </source>
</evidence>
<organism evidence="3 4">
    <name type="scientific">Ganoderma sinense ZZ0214-1</name>
    <dbReference type="NCBI Taxonomy" id="1077348"/>
    <lineage>
        <taxon>Eukaryota</taxon>
        <taxon>Fungi</taxon>
        <taxon>Dikarya</taxon>
        <taxon>Basidiomycota</taxon>
        <taxon>Agaricomycotina</taxon>
        <taxon>Agaricomycetes</taxon>
        <taxon>Polyporales</taxon>
        <taxon>Polyporaceae</taxon>
        <taxon>Ganoderma</taxon>
    </lineage>
</organism>
<accession>A0A2G8RP05</accession>
<dbReference type="Proteomes" id="UP000230002">
    <property type="component" value="Unassembled WGS sequence"/>
</dbReference>
<evidence type="ECO:0000256" key="2">
    <source>
        <dbReference type="SAM" id="SignalP"/>
    </source>
</evidence>
<sequence>MYFSKVVAAAALLLSASLEASAHAAVSPVLGVAGTPVRSDVQRPNNIRPCGKTDIAATLDTSDTITMNADNTFTATITNFNRLLDGSREIASALVDTTGTGEQFNQKATVVDNGTRAPKELGSEQLTIQMPAAACTGGATGDKCLVSFKTASGFGNCVVIQNAASGSASNTTDTDTDTDSDASDSTSTSTSTDTDTDAADSTSTAVDTTSVAAATDASSVAAVAGTGSVAAATAAVTSAVKAVKGKSVAQRRAAPAHRLVRRRAGPYRL</sequence>
<reference evidence="3 4" key="1">
    <citation type="journal article" date="2015" name="Sci. Rep.">
        <title>Chromosome-level genome map provides insights into diverse defense mechanisms in the medicinal fungus Ganoderma sinense.</title>
        <authorList>
            <person name="Zhu Y."/>
            <person name="Xu J."/>
            <person name="Sun C."/>
            <person name="Zhou S."/>
            <person name="Xu H."/>
            <person name="Nelson D.R."/>
            <person name="Qian J."/>
            <person name="Song J."/>
            <person name="Luo H."/>
            <person name="Xiang L."/>
            <person name="Li Y."/>
            <person name="Xu Z."/>
            <person name="Ji A."/>
            <person name="Wang L."/>
            <person name="Lu S."/>
            <person name="Hayward A."/>
            <person name="Sun W."/>
            <person name="Li X."/>
            <person name="Schwartz D.C."/>
            <person name="Wang Y."/>
            <person name="Chen S."/>
        </authorList>
    </citation>
    <scope>NUCLEOTIDE SEQUENCE [LARGE SCALE GENOMIC DNA]</scope>
    <source>
        <strain evidence="3 4">ZZ0214-1</strain>
    </source>
</reference>
<dbReference type="OrthoDB" id="3241054at2759"/>
<feature type="compositionally biased region" description="Low complexity" evidence="1">
    <location>
        <begin position="183"/>
        <end position="206"/>
    </location>
</feature>
<name>A0A2G8RP05_9APHY</name>
<evidence type="ECO:0000313" key="4">
    <source>
        <dbReference type="Proteomes" id="UP000230002"/>
    </source>
</evidence>
<feature type="region of interest" description="Disordered" evidence="1">
    <location>
        <begin position="166"/>
        <end position="206"/>
    </location>
</feature>